<keyword evidence="2" id="KW-1185">Reference proteome</keyword>
<organism evidence="1 2">
    <name type="scientific">Mergibacter septicus</name>
    <dbReference type="NCBI Taxonomy" id="221402"/>
    <lineage>
        <taxon>Bacteria</taxon>
        <taxon>Pseudomonadati</taxon>
        <taxon>Pseudomonadota</taxon>
        <taxon>Gammaproteobacteria</taxon>
        <taxon>Pasteurellales</taxon>
        <taxon>Pasteurellaceae</taxon>
        <taxon>Mergibacter</taxon>
    </lineage>
</organism>
<dbReference type="PANTHER" id="PTHR36573">
    <property type="entry name" value="INTERMEMBRANE PHOSPHOLIPID TRANSPORT SYSTEM BINDING PROTEIN MLAC"/>
    <property type="match status" value="1"/>
</dbReference>
<dbReference type="NCBIfam" id="NF011697">
    <property type="entry name" value="PRK15117.1"/>
    <property type="match status" value="1"/>
</dbReference>
<dbReference type="PANTHER" id="PTHR36573:SF1">
    <property type="entry name" value="INTERMEMBRANE PHOSPHOLIPID TRANSPORT SYSTEM BINDING PROTEIN MLAC"/>
    <property type="match status" value="1"/>
</dbReference>
<evidence type="ECO:0000313" key="2">
    <source>
        <dbReference type="Proteomes" id="UP000955338"/>
    </source>
</evidence>
<dbReference type="AlphaFoldDB" id="A0A8E3MFC4"/>
<dbReference type="EMBL" id="CP022011">
    <property type="protein sequence ID" value="QDJ14220.1"/>
    <property type="molecule type" value="Genomic_DNA"/>
</dbReference>
<reference evidence="1" key="1">
    <citation type="submission" date="2017-06" db="EMBL/GenBank/DDBJ databases">
        <title>Genome sequencing of pathogenic and non-pathogenic strains within Bisgaard taxon 40.</title>
        <authorList>
            <person name="Ladner J.T."/>
            <person name="Lovett S.P."/>
            <person name="Koroleva G."/>
            <person name="Lorch J.M."/>
        </authorList>
    </citation>
    <scope>NUCLEOTIDE SEQUENCE</scope>
    <source>
        <strain evidence="1">27576-1-I1</strain>
    </source>
</reference>
<dbReference type="InterPro" id="IPR042245">
    <property type="entry name" value="Tgt2/MlaC_sf"/>
</dbReference>
<dbReference type="Gene3D" id="3.10.450.710">
    <property type="entry name" value="Tgt2/MlaC"/>
    <property type="match status" value="1"/>
</dbReference>
<accession>A0A8E3MFC4</accession>
<dbReference type="RefSeq" id="WP_261919698.1">
    <property type="nucleotide sequence ID" value="NZ_CP022011.1"/>
</dbReference>
<evidence type="ECO:0000313" key="1">
    <source>
        <dbReference type="EMBL" id="QDJ14220.1"/>
    </source>
</evidence>
<protein>
    <submittedName>
        <fullName evidence="1">Phospholipid-binding protein MlaC</fullName>
    </submittedName>
</protein>
<dbReference type="Pfam" id="PF05494">
    <property type="entry name" value="MlaC"/>
    <property type="match status" value="1"/>
</dbReference>
<gene>
    <name evidence="1" type="ORF">CEP48_01750</name>
</gene>
<proteinExistence type="predicted"/>
<name>A0A8E3MFC4_9PAST</name>
<dbReference type="PIRSF" id="PIRSF004649">
    <property type="entry name" value="MlaC"/>
    <property type="match status" value="1"/>
</dbReference>
<sequence length="213" mass="24546">MNSVLRKMGAFFLVSMVLLGLGQVVRANELTPEQLMQQTADKLFGDIKENQAKIKQDPNYLRQIVRQDLMPYVHYKYAGSLVLGAYFRSTSPEQREPFFNAFQQFIEQTYAQALTLYHNQKIIIEKPKATNSDSNISVIRVVVVDGNKQNNLDFYWRKNTRTGEWQVYDMAAEGVSMIATKQKEWAPILRKEGIETLTKQIEKSAKDPIVFSK</sequence>
<dbReference type="Proteomes" id="UP000955338">
    <property type="component" value="Chromosome"/>
</dbReference>
<dbReference type="InterPro" id="IPR008869">
    <property type="entry name" value="MlaC/ttg2D"/>
</dbReference>